<evidence type="ECO:0000313" key="4">
    <source>
        <dbReference type="Proteomes" id="UP000007305"/>
    </source>
</evidence>
<dbReference type="Gramene" id="Zm00001eb119040_T002">
    <property type="protein sequence ID" value="Zm00001eb119040_P002"/>
    <property type="gene ID" value="Zm00001eb119040"/>
</dbReference>
<feature type="compositionally biased region" description="Basic and acidic residues" evidence="1">
    <location>
        <begin position="272"/>
        <end position="296"/>
    </location>
</feature>
<evidence type="ECO:0000313" key="2">
    <source>
        <dbReference type="EMBL" id="ONM28185.1"/>
    </source>
</evidence>
<keyword evidence="2" id="KW-0436">Ligase</keyword>
<reference evidence="3" key="3">
    <citation type="submission" date="2021-05" db="UniProtKB">
        <authorList>
            <consortium name="EnsemblPlants"/>
        </authorList>
    </citation>
    <scope>IDENTIFICATION</scope>
    <source>
        <strain evidence="3">cv. B73</strain>
    </source>
</reference>
<organism evidence="2">
    <name type="scientific">Zea mays</name>
    <name type="common">Maize</name>
    <dbReference type="NCBI Taxonomy" id="4577"/>
    <lineage>
        <taxon>Eukaryota</taxon>
        <taxon>Viridiplantae</taxon>
        <taxon>Streptophyta</taxon>
        <taxon>Embryophyta</taxon>
        <taxon>Tracheophyta</taxon>
        <taxon>Spermatophyta</taxon>
        <taxon>Magnoliopsida</taxon>
        <taxon>Liliopsida</taxon>
        <taxon>Poales</taxon>
        <taxon>Poaceae</taxon>
        <taxon>PACMAD clade</taxon>
        <taxon>Panicoideae</taxon>
        <taxon>Andropogonodae</taxon>
        <taxon>Andropogoneae</taxon>
        <taxon>Tripsacinae</taxon>
        <taxon>Zea</taxon>
    </lineage>
</organism>
<dbReference type="GO" id="GO:0016874">
    <property type="term" value="F:ligase activity"/>
    <property type="evidence" value="ECO:0007669"/>
    <property type="project" value="UniProtKB-KW"/>
</dbReference>
<dbReference type="Gramene" id="Zm00001eb119040_T003">
    <property type="protein sequence ID" value="Zm00001eb119040_P003"/>
    <property type="gene ID" value="Zm00001eb119040"/>
</dbReference>
<dbReference type="EnsemblPlants" id="Zm00001eb119040_T003">
    <property type="protein sequence ID" value="Zm00001eb119040_P003"/>
    <property type="gene ID" value="Zm00001eb119040"/>
</dbReference>
<evidence type="ECO:0000313" key="3">
    <source>
        <dbReference type="EnsemblPlants" id="Zm00001eb119040_P001"/>
    </source>
</evidence>
<gene>
    <name evidence="2" type="ORF">ZEAMMB73_Zm00001d039276</name>
</gene>
<keyword evidence="4" id="KW-1185">Reference proteome</keyword>
<dbReference type="OMA" id="RRNTHAQ"/>
<dbReference type="Proteomes" id="UP000007305">
    <property type="component" value="Chromosome 3"/>
</dbReference>
<accession>A0A1D6MEX3</accession>
<dbReference type="IntAct" id="A0A1D6MEX3">
    <property type="interactions" value="2"/>
</dbReference>
<dbReference type="EnsemblPlants" id="Zm00001eb119040_T001">
    <property type="protein sequence ID" value="Zm00001eb119040_P001"/>
    <property type="gene ID" value="Zm00001eb119040"/>
</dbReference>
<evidence type="ECO:0000256" key="1">
    <source>
        <dbReference type="SAM" id="MobiDB-lite"/>
    </source>
</evidence>
<protein>
    <submittedName>
        <fullName evidence="2">Ubiquitin ligase SINAT3</fullName>
    </submittedName>
</protein>
<dbReference type="AlphaFoldDB" id="A0A1D6MEX3"/>
<proteinExistence type="predicted"/>
<dbReference type="EnsemblPlants" id="Zm00001eb119040_T002">
    <property type="protein sequence ID" value="Zm00001eb119040_P002"/>
    <property type="gene ID" value="Zm00001eb119040"/>
</dbReference>
<reference evidence="3" key="2">
    <citation type="submission" date="2019-07" db="EMBL/GenBank/DDBJ databases">
        <authorList>
            <person name="Seetharam A."/>
            <person name="Woodhouse M."/>
            <person name="Cannon E."/>
        </authorList>
    </citation>
    <scope>NUCLEOTIDE SEQUENCE [LARGE SCALE GENOMIC DNA]</scope>
    <source>
        <strain evidence="3">cv. B73</strain>
    </source>
</reference>
<feature type="region of interest" description="Disordered" evidence="1">
    <location>
        <begin position="27"/>
        <end position="54"/>
    </location>
</feature>
<name>A0A1D6MEX3_MAIZE</name>
<feature type="region of interest" description="Disordered" evidence="1">
    <location>
        <begin position="447"/>
        <end position="497"/>
    </location>
</feature>
<feature type="compositionally biased region" description="Polar residues" evidence="1">
    <location>
        <begin position="39"/>
        <end position="50"/>
    </location>
</feature>
<feature type="region of interest" description="Disordered" evidence="1">
    <location>
        <begin position="264"/>
        <end position="344"/>
    </location>
</feature>
<sequence>MASTKRSSRSFLYDATRPATYAIMSASLSGAPRRRTTHDAGTSPASSSGSLRPHTCMMTRRNTHAQSPTACRGPLGRLPEDGGVLDGRVRQQDGLQLGRGDLEALVLDELLDAVHDEHVAVVVDVPDVARVEPPRGVDGALRLLLLPVVALHHGLAPHADLPRRVLGQRPPRVGVHELHLQVGQDEADRLLLGDLHRRPHVLAAAAGVRQRDAAVLREPVRLLHLHARELALERRQEVRRERRGGRHDGPEGQAGQVELVGHGALHHGQHDRRHDGREHDAVRQQRAQERAQVEAVHHHHRALVPQRGAADAGDAVDVEEGHQAQGDHLPDQLLPDGEHGGAEAGHQVPVAQHHALGHPRRTRRVGERAQVGLLRRLKRHHRRARAVRHGEELVPAYGAGKPRHVPDADHRHASVLHLVVGHRVGDHEPGLGVLHLLLDLGGDGARVHAGEDRSGGHDPEAHHGVHRQVRERDHHDVAPADADGPQRPGEPRHVPDQLAVGVGPATRRGLHERRLVRVGLGVRQHELRHGDVVWYGHGREPAPEDVLLLRLMQMHGGDGRVAHPQLLLVVVVVGMELKEGRCVGI</sequence>
<dbReference type="Gramene" id="Zm00001eb119040_T001">
    <property type="protein sequence ID" value="Zm00001eb119040_P001"/>
    <property type="gene ID" value="Zm00001eb119040"/>
</dbReference>
<dbReference type="EMBL" id="CM007649">
    <property type="protein sequence ID" value="ONM28185.1"/>
    <property type="molecule type" value="Genomic_DNA"/>
</dbReference>
<feature type="compositionally biased region" description="Basic and acidic residues" evidence="1">
    <location>
        <begin position="447"/>
        <end position="478"/>
    </location>
</feature>
<reference evidence="2 4" key="1">
    <citation type="submission" date="2015-12" db="EMBL/GenBank/DDBJ databases">
        <title>Update maize B73 reference genome by single molecule sequencing technologies.</title>
        <authorList>
            <consortium name="Maize Genome Sequencing Project"/>
            <person name="Ware D."/>
        </authorList>
    </citation>
    <scope>NUCLEOTIDE SEQUENCE [LARGE SCALE GENOMIC DNA]</scope>
    <source>
        <strain evidence="4">cv. B73</strain>
        <tissue evidence="2">Seedling</tissue>
    </source>
</reference>